<protein>
    <submittedName>
        <fullName evidence="3">Uncharacterized protein LOC129924978 isoform X3</fullName>
    </submittedName>
</protein>
<keyword evidence="2" id="KW-1185">Reference proteome</keyword>
<evidence type="ECO:0000313" key="2">
    <source>
        <dbReference type="Proteomes" id="UP001165740"/>
    </source>
</evidence>
<keyword evidence="1" id="KW-0175">Coiled coil</keyword>
<dbReference type="GeneID" id="129924978"/>
<gene>
    <name evidence="3" type="primary">LOC129924978</name>
</gene>
<feature type="coiled-coil region" evidence="1">
    <location>
        <begin position="8"/>
        <end position="74"/>
    </location>
</feature>
<name>A0A9W2ZV33_BIOGL</name>
<sequence>MNNQAAILSRSEENLRNTSNEVSNIKSRLIDVEHEKIMLVKQLTQFRSKYNYITRQKDKEIQRLKSELERQYEKEFSQHDSFFLEDFSQCQLCIVAFFNCH</sequence>
<evidence type="ECO:0000313" key="3">
    <source>
        <dbReference type="RefSeq" id="XP_055878753.1"/>
    </source>
</evidence>
<dbReference type="RefSeq" id="XP_055878753.1">
    <property type="nucleotide sequence ID" value="XM_056022778.1"/>
</dbReference>
<dbReference type="AlphaFoldDB" id="A0A9W2ZV33"/>
<dbReference type="Proteomes" id="UP001165740">
    <property type="component" value="Chromosome 3"/>
</dbReference>
<reference evidence="3" key="1">
    <citation type="submission" date="2025-08" db="UniProtKB">
        <authorList>
            <consortium name="RefSeq"/>
        </authorList>
    </citation>
    <scope>IDENTIFICATION</scope>
</reference>
<proteinExistence type="predicted"/>
<accession>A0A9W2ZV33</accession>
<evidence type="ECO:0000256" key="1">
    <source>
        <dbReference type="SAM" id="Coils"/>
    </source>
</evidence>
<organism evidence="2 3">
    <name type="scientific">Biomphalaria glabrata</name>
    <name type="common">Bloodfluke planorb</name>
    <name type="synonym">Freshwater snail</name>
    <dbReference type="NCBI Taxonomy" id="6526"/>
    <lineage>
        <taxon>Eukaryota</taxon>
        <taxon>Metazoa</taxon>
        <taxon>Spiralia</taxon>
        <taxon>Lophotrochozoa</taxon>
        <taxon>Mollusca</taxon>
        <taxon>Gastropoda</taxon>
        <taxon>Heterobranchia</taxon>
        <taxon>Euthyneura</taxon>
        <taxon>Panpulmonata</taxon>
        <taxon>Hygrophila</taxon>
        <taxon>Lymnaeoidea</taxon>
        <taxon>Planorbidae</taxon>
        <taxon>Biomphalaria</taxon>
    </lineage>
</organism>